<dbReference type="InterPro" id="IPR028082">
    <property type="entry name" value="Peripla_BP_I"/>
</dbReference>
<evidence type="ECO:0000256" key="5">
    <source>
        <dbReference type="ARBA" id="ARBA00022692"/>
    </source>
</evidence>
<dbReference type="InterPro" id="IPR015683">
    <property type="entry name" value="Ionotropic_Glu_rcpt"/>
</dbReference>
<dbReference type="SMART" id="SM00079">
    <property type="entry name" value="PBPe"/>
    <property type="match status" value="1"/>
</dbReference>
<dbReference type="Gene3D" id="1.10.287.70">
    <property type="match status" value="1"/>
</dbReference>
<comment type="function">
    <text evidence="14">Glutamate-gated receptor that probably acts as a non-selective cation channel. May be involved in light-signal transduction and calcium homeostasis via the regulation of calcium influx into cells.</text>
</comment>
<dbReference type="CDD" id="cd13686">
    <property type="entry name" value="GluR_Plant"/>
    <property type="match status" value="1"/>
</dbReference>
<evidence type="ECO:0000313" key="20">
    <source>
        <dbReference type="Proteomes" id="UP001187192"/>
    </source>
</evidence>
<keyword evidence="20" id="KW-1185">Reference proteome</keyword>
<keyword evidence="10 15" id="KW-0675">Receptor</keyword>
<evidence type="ECO:0000256" key="2">
    <source>
        <dbReference type="ARBA" id="ARBA00008685"/>
    </source>
</evidence>
<dbReference type="Pfam" id="PF00060">
    <property type="entry name" value="Lig_chan"/>
    <property type="match status" value="1"/>
</dbReference>
<dbReference type="PIRSF" id="PIRSF037090">
    <property type="entry name" value="Iontro_Glu-like_rcpt_pln"/>
    <property type="match status" value="1"/>
</dbReference>
<protein>
    <recommendedName>
        <fullName evidence="15">Glutamate receptor</fullName>
    </recommendedName>
</protein>
<keyword evidence="8 15" id="KW-0406">Ion transport</keyword>
<dbReference type="CDD" id="cd19990">
    <property type="entry name" value="PBP1_GABAb_receptor_plant"/>
    <property type="match status" value="1"/>
</dbReference>
<feature type="domain" description="Ionotropic glutamate receptor C-terminal" evidence="18">
    <location>
        <begin position="477"/>
        <end position="824"/>
    </location>
</feature>
<dbReference type="Pfam" id="PF01094">
    <property type="entry name" value="ANF_receptor"/>
    <property type="match status" value="1"/>
</dbReference>
<evidence type="ECO:0000256" key="9">
    <source>
        <dbReference type="ARBA" id="ARBA00023136"/>
    </source>
</evidence>
<keyword evidence="7 17" id="KW-1133">Transmembrane helix</keyword>
<feature type="transmembrane region" description="Helical" evidence="17">
    <location>
        <begin position="845"/>
        <end position="869"/>
    </location>
</feature>
<keyword evidence="5 17" id="KW-0812">Transmembrane</keyword>
<evidence type="ECO:0000256" key="15">
    <source>
        <dbReference type="PIRNR" id="PIRNR037090"/>
    </source>
</evidence>
<dbReference type="FunFam" id="3.40.50.2300:FF:000310">
    <property type="entry name" value="Glutamate receptor"/>
    <property type="match status" value="1"/>
</dbReference>
<feature type="disulfide bond" evidence="16">
    <location>
        <begin position="772"/>
        <end position="828"/>
    </location>
</feature>
<dbReference type="InterPro" id="IPR001828">
    <property type="entry name" value="ANF_lig-bd_rcpt"/>
</dbReference>
<dbReference type="PANTHER" id="PTHR34836:SF1">
    <property type="entry name" value="OS09G0428600 PROTEIN"/>
    <property type="match status" value="1"/>
</dbReference>
<evidence type="ECO:0000256" key="14">
    <source>
        <dbReference type="ARBA" id="ARBA00049638"/>
    </source>
</evidence>
<dbReference type="FunFam" id="3.40.50.2300:FF:000169">
    <property type="entry name" value="Glutamate receptor"/>
    <property type="match status" value="1"/>
</dbReference>
<feature type="transmembrane region" description="Helical" evidence="17">
    <location>
        <begin position="607"/>
        <end position="625"/>
    </location>
</feature>
<feature type="transmembrane region" description="Helical" evidence="17">
    <location>
        <begin position="664"/>
        <end position="683"/>
    </location>
</feature>
<evidence type="ECO:0000256" key="6">
    <source>
        <dbReference type="ARBA" id="ARBA00022729"/>
    </source>
</evidence>
<dbReference type="AlphaFoldDB" id="A0AA88A4L9"/>
<dbReference type="FunFam" id="3.40.190.10:FF:000039">
    <property type="entry name" value="Glutamate receptor"/>
    <property type="match status" value="1"/>
</dbReference>
<evidence type="ECO:0000256" key="13">
    <source>
        <dbReference type="ARBA" id="ARBA00023303"/>
    </source>
</evidence>
<gene>
    <name evidence="19" type="ORF">TIFTF001_014765</name>
</gene>
<evidence type="ECO:0000256" key="17">
    <source>
        <dbReference type="SAM" id="Phobius"/>
    </source>
</evidence>
<keyword evidence="4 15" id="KW-0813">Transport</keyword>
<dbReference type="GO" id="GO:0016020">
    <property type="term" value="C:membrane"/>
    <property type="evidence" value="ECO:0007669"/>
    <property type="project" value="UniProtKB-SubCell"/>
</dbReference>
<evidence type="ECO:0000256" key="4">
    <source>
        <dbReference type="ARBA" id="ARBA00022448"/>
    </source>
</evidence>
<comment type="function">
    <text evidence="15">Glutamate-gated receptor that probably acts as non-selective cation channel.</text>
</comment>
<dbReference type="InterPro" id="IPR001320">
    <property type="entry name" value="Iontro_rcpt_C"/>
</dbReference>
<evidence type="ECO:0000256" key="12">
    <source>
        <dbReference type="ARBA" id="ARBA00023286"/>
    </source>
</evidence>
<keyword evidence="6" id="KW-0732">Signal</keyword>
<dbReference type="Gene3D" id="3.40.190.10">
    <property type="entry name" value="Periplasmic binding protein-like II"/>
    <property type="match status" value="2"/>
</dbReference>
<evidence type="ECO:0000256" key="1">
    <source>
        <dbReference type="ARBA" id="ARBA00004141"/>
    </source>
</evidence>
<keyword evidence="16" id="KW-1015">Disulfide bond</keyword>
<comment type="caution">
    <text evidence="19">The sequence shown here is derived from an EMBL/GenBank/DDBJ whole genome shotgun (WGS) entry which is preliminary data.</text>
</comment>
<comment type="subunit">
    <text evidence="3">May form heteromers.</text>
</comment>
<reference evidence="19" key="1">
    <citation type="submission" date="2023-07" db="EMBL/GenBank/DDBJ databases">
        <title>draft genome sequence of fig (Ficus carica).</title>
        <authorList>
            <person name="Takahashi T."/>
            <person name="Nishimura K."/>
        </authorList>
    </citation>
    <scope>NUCLEOTIDE SEQUENCE</scope>
</reference>
<dbReference type="SUPFAM" id="SSF53850">
    <property type="entry name" value="Periplasmic binding protein-like II"/>
    <property type="match status" value="1"/>
</dbReference>
<evidence type="ECO:0000259" key="18">
    <source>
        <dbReference type="SMART" id="SM00079"/>
    </source>
</evidence>
<evidence type="ECO:0000313" key="19">
    <source>
        <dbReference type="EMBL" id="GMN45605.1"/>
    </source>
</evidence>
<dbReference type="SUPFAM" id="SSF53822">
    <property type="entry name" value="Periplasmic binding protein-like I"/>
    <property type="match status" value="1"/>
</dbReference>
<dbReference type="FunFam" id="1.10.287.70:FF:000037">
    <property type="entry name" value="Glutamate receptor"/>
    <property type="match status" value="1"/>
</dbReference>
<dbReference type="InterPro" id="IPR017103">
    <property type="entry name" value="Iontropic_Glu_rcpt_pln"/>
</dbReference>
<evidence type="ECO:0000256" key="7">
    <source>
        <dbReference type="ARBA" id="ARBA00022989"/>
    </source>
</evidence>
<dbReference type="Proteomes" id="UP001187192">
    <property type="component" value="Unassembled WGS sequence"/>
</dbReference>
<dbReference type="EMBL" id="BTGU01000020">
    <property type="protein sequence ID" value="GMN45605.1"/>
    <property type="molecule type" value="Genomic_DNA"/>
</dbReference>
<dbReference type="Gramene" id="FCD_00034186-RA">
    <property type="protein sequence ID" value="FCD_00034186-RA:cds"/>
    <property type="gene ID" value="FCD_00034186"/>
</dbReference>
<evidence type="ECO:0000256" key="16">
    <source>
        <dbReference type="PIRSR" id="PIRSR037090-50"/>
    </source>
</evidence>
<dbReference type="GO" id="GO:0015276">
    <property type="term" value="F:ligand-gated monoatomic ion channel activity"/>
    <property type="evidence" value="ECO:0007669"/>
    <property type="project" value="InterPro"/>
</dbReference>
<name>A0AA88A4L9_FICCA</name>
<dbReference type="FunFam" id="3.40.190.10:FF:000103">
    <property type="entry name" value="Glutamate receptor"/>
    <property type="match status" value="1"/>
</dbReference>
<dbReference type="InterPro" id="IPR044440">
    <property type="entry name" value="GABAb_receptor_plant_PBP1"/>
</dbReference>
<evidence type="ECO:0000256" key="11">
    <source>
        <dbReference type="ARBA" id="ARBA00023180"/>
    </source>
</evidence>
<evidence type="ECO:0000256" key="8">
    <source>
        <dbReference type="ARBA" id="ARBA00023065"/>
    </source>
</evidence>
<sequence>MAKKKATTCFFALSSWLTGVSLIYLTWIIFSATAENSTVEVKVGVILNSDTVGKVGLSCLKMALSDFYESRSFYNTRLVLHVRDSNKDVVRAASAALDLIENEEVEAIIGPQTSTQANFIINLGDKARVPIISFSATSASLASLRSPYFFQATQNDSTQVHAISALVQAFGWRQVVPIYVDNQYGESIVPYLTDALQNVNVKVPYRSAIPAKATDDQIALELYKLMTMQSRVFVVHMWPGLGSRLFTKAEEIGLMDKGCVWIVTNGLADLFSVLNSTVVGAMQGVLGVKTHVPRRQELESFRVRWKREFQRENPGIVDAELNVFGLWAYDAAFALAMAVEKVVGNGYNGTSTSTGLGLVRNYSGNSSTDLDSFGVSRNGMKLRDELSRIRFRGLAGDFSLVNGKLQSSTFEIVNVNGNGKRLVGFWTPQYGLTRKLNLAANESTEYSTLKSNLGPVLWPGDTLPVPVGWVTPTNGKKLRVGIPVKSGNSTFVQVKRDPNTNRMQVTGFCIEVFNAAMDAMPYAVPVEFIPFAKSNGESAGSYNDMIYQVYLGNFDAVAADVTIVANRSIYVDFTMPYTDSGVTMIVPIKGIKTKNAWVFLKPLTLDLWMTTGCFFVFIGFVVWLLEHRINEDFRGPPSHQIGTSFWFSFSTMVLAHREQVVSNLARFVVVIWCFVVLILTQSYTASLTSLLTIQQLRPTLTDVNELLKNKENIGFPNGSFVLAMLREFIPFKPYQIKVYKSLQHLGELFENGDIAAAFDEIPYMKLFIAKHCSNYSMVGPIYKTNGFGFAFPRGSPLVGDVSRAILNVSEGDRMKKIENAWFISDTVCPDSSAMVTSESLGLNSFWGLFLIAGTASLSALALFVATFLYKHRKIVMRFDSEASLWQRIGVVLRIFNEKDLSSHTFKKNIELQNSSPSHVIDAVNGSPNTNFPPSPSCYSNQTEFNFVFHEEPGTPFSTQN</sequence>
<accession>A0AA88A4L9</accession>
<keyword evidence="11" id="KW-0325">Glycoprotein</keyword>
<comment type="similarity">
    <text evidence="2 15">Belongs to the glutamate-gated ion channel (TC 1.A.10.1) family.</text>
</comment>
<keyword evidence="12 15" id="KW-1071">Ligand-gated ion channel</keyword>
<evidence type="ECO:0000256" key="3">
    <source>
        <dbReference type="ARBA" id="ARBA00011095"/>
    </source>
</evidence>
<dbReference type="Gene3D" id="3.40.50.2300">
    <property type="match status" value="2"/>
</dbReference>
<keyword evidence="13 15" id="KW-0407">Ion channel</keyword>
<comment type="subcellular location">
    <subcellularLocation>
        <location evidence="1">Membrane</location>
        <topology evidence="1">Multi-pass membrane protein</topology>
    </subcellularLocation>
</comment>
<dbReference type="InterPro" id="IPR019594">
    <property type="entry name" value="Glu/Gly-bd"/>
</dbReference>
<evidence type="ECO:0000256" key="10">
    <source>
        <dbReference type="ARBA" id="ARBA00023170"/>
    </source>
</evidence>
<keyword evidence="9 15" id="KW-0472">Membrane</keyword>
<organism evidence="19 20">
    <name type="scientific">Ficus carica</name>
    <name type="common">Common fig</name>
    <dbReference type="NCBI Taxonomy" id="3494"/>
    <lineage>
        <taxon>Eukaryota</taxon>
        <taxon>Viridiplantae</taxon>
        <taxon>Streptophyta</taxon>
        <taxon>Embryophyta</taxon>
        <taxon>Tracheophyta</taxon>
        <taxon>Spermatophyta</taxon>
        <taxon>Magnoliopsida</taxon>
        <taxon>eudicotyledons</taxon>
        <taxon>Gunneridae</taxon>
        <taxon>Pentapetalae</taxon>
        <taxon>rosids</taxon>
        <taxon>fabids</taxon>
        <taxon>Rosales</taxon>
        <taxon>Moraceae</taxon>
        <taxon>Ficeae</taxon>
        <taxon>Ficus</taxon>
    </lineage>
</organism>
<proteinExistence type="inferred from homology"/>
<dbReference type="PANTHER" id="PTHR34836">
    <property type="entry name" value="OS06G0188250 PROTEIN"/>
    <property type="match status" value="1"/>
</dbReference>
<dbReference type="Pfam" id="PF10613">
    <property type="entry name" value="Lig_chan-Glu_bd"/>
    <property type="match status" value="1"/>
</dbReference>